<sequence length="116" mass="13595">MEIAQIANRIVNDAITDQRKHYEQAQKTQDGGQITVFEDGFERVYLVKPNGVRVLLSQKLIFWLRVEQESKKHDDKERLTNGEIKQMHSERSKTLMQQLNAHAPVFFAHKKRLGHK</sequence>
<dbReference type="HOGENOM" id="CLU_2093883_0_0_9"/>
<organism evidence="1">
    <name type="scientific">Metalysinibacillus saudimassiliensis</name>
    <dbReference type="NCBI Taxonomy" id="1461583"/>
    <lineage>
        <taxon>Bacteria</taxon>
        <taxon>Bacillati</taxon>
        <taxon>Bacillota</taxon>
        <taxon>Bacilli</taxon>
        <taxon>Bacillales</taxon>
        <taxon>Caryophanaceae</taxon>
        <taxon>Metalysinibacillus</taxon>
    </lineage>
</organism>
<dbReference type="AlphaFoldDB" id="A0A078MAG9"/>
<accession>A0A078MAG9</accession>
<name>A0A078MAG9_9BACL</name>
<dbReference type="PATRIC" id="fig|1461583.4.peg.1875"/>
<gene>
    <name evidence="1" type="ORF">BN1050_01952</name>
</gene>
<dbReference type="EMBL" id="LN483076">
    <property type="protein sequence ID" value="CEA04418.1"/>
    <property type="molecule type" value="Genomic_DNA"/>
</dbReference>
<evidence type="ECO:0000313" key="1">
    <source>
        <dbReference type="EMBL" id="CEA04418.1"/>
    </source>
</evidence>
<reference evidence="1" key="1">
    <citation type="submission" date="2014-07" db="EMBL/GenBank/DDBJ databases">
        <authorList>
            <person name="Urmite Genomes Urmite Genomes"/>
        </authorList>
    </citation>
    <scope>NUCLEOTIDE SEQUENCE</scope>
    <source>
        <strain evidence="1">13S34_air</strain>
    </source>
</reference>
<proteinExistence type="predicted"/>
<protein>
    <submittedName>
        <fullName evidence="1">Uncharacterized protein</fullName>
    </submittedName>
</protein>